<dbReference type="PROSITE" id="PS50949">
    <property type="entry name" value="HTH_GNTR"/>
    <property type="match status" value="1"/>
</dbReference>
<dbReference type="InterPro" id="IPR008920">
    <property type="entry name" value="TF_FadR/GntR_C"/>
</dbReference>
<keyword evidence="2" id="KW-0238">DNA-binding</keyword>
<accession>A0ABP8DZB6</accession>
<dbReference type="InterPro" id="IPR036388">
    <property type="entry name" value="WH-like_DNA-bd_sf"/>
</dbReference>
<dbReference type="PANTHER" id="PTHR43537:SF45">
    <property type="entry name" value="GNTR FAMILY REGULATORY PROTEIN"/>
    <property type="match status" value="1"/>
</dbReference>
<dbReference type="InterPro" id="IPR000524">
    <property type="entry name" value="Tscrpt_reg_HTH_GntR"/>
</dbReference>
<feature type="domain" description="HTH gntR-type" evidence="4">
    <location>
        <begin position="11"/>
        <end position="77"/>
    </location>
</feature>
<dbReference type="CDD" id="cd07377">
    <property type="entry name" value="WHTH_GntR"/>
    <property type="match status" value="1"/>
</dbReference>
<protein>
    <submittedName>
        <fullName evidence="5">GntR family transcriptional regulator</fullName>
    </submittedName>
</protein>
<evidence type="ECO:0000259" key="4">
    <source>
        <dbReference type="PROSITE" id="PS50949"/>
    </source>
</evidence>
<evidence type="ECO:0000256" key="2">
    <source>
        <dbReference type="ARBA" id="ARBA00023125"/>
    </source>
</evidence>
<dbReference type="SUPFAM" id="SSF46785">
    <property type="entry name" value="Winged helix' DNA-binding domain"/>
    <property type="match status" value="1"/>
</dbReference>
<dbReference type="Proteomes" id="UP001501594">
    <property type="component" value="Unassembled WGS sequence"/>
</dbReference>
<dbReference type="Pfam" id="PF00392">
    <property type="entry name" value="GntR"/>
    <property type="match status" value="1"/>
</dbReference>
<name>A0ABP8DZB6_9MICO</name>
<evidence type="ECO:0000313" key="5">
    <source>
        <dbReference type="EMBL" id="GAA4265281.1"/>
    </source>
</evidence>
<dbReference type="RefSeq" id="WP_344793821.1">
    <property type="nucleotide sequence ID" value="NZ_BAABAU010000001.1"/>
</dbReference>
<organism evidence="5 6">
    <name type="scientific">Frondihabitans peucedani</name>
    <dbReference type="NCBI Taxonomy" id="598626"/>
    <lineage>
        <taxon>Bacteria</taxon>
        <taxon>Bacillati</taxon>
        <taxon>Actinomycetota</taxon>
        <taxon>Actinomycetes</taxon>
        <taxon>Micrococcales</taxon>
        <taxon>Microbacteriaceae</taxon>
        <taxon>Frondihabitans</taxon>
    </lineage>
</organism>
<dbReference type="InterPro" id="IPR011711">
    <property type="entry name" value="GntR_C"/>
</dbReference>
<evidence type="ECO:0000256" key="1">
    <source>
        <dbReference type="ARBA" id="ARBA00023015"/>
    </source>
</evidence>
<gene>
    <name evidence="5" type="ORF">GCM10022256_08930</name>
</gene>
<dbReference type="Gene3D" id="1.10.10.10">
    <property type="entry name" value="Winged helix-like DNA-binding domain superfamily/Winged helix DNA-binding domain"/>
    <property type="match status" value="1"/>
</dbReference>
<dbReference type="InterPro" id="IPR036390">
    <property type="entry name" value="WH_DNA-bd_sf"/>
</dbReference>
<dbReference type="PANTHER" id="PTHR43537">
    <property type="entry name" value="TRANSCRIPTIONAL REGULATOR, GNTR FAMILY"/>
    <property type="match status" value="1"/>
</dbReference>
<keyword evidence="3" id="KW-0804">Transcription</keyword>
<comment type="caution">
    <text evidence="5">The sequence shown here is derived from an EMBL/GenBank/DDBJ whole genome shotgun (WGS) entry which is preliminary data.</text>
</comment>
<dbReference type="Pfam" id="PF07729">
    <property type="entry name" value="FCD"/>
    <property type="match status" value="1"/>
</dbReference>
<keyword evidence="1" id="KW-0805">Transcription regulation</keyword>
<evidence type="ECO:0000313" key="6">
    <source>
        <dbReference type="Proteomes" id="UP001501594"/>
    </source>
</evidence>
<evidence type="ECO:0000256" key="3">
    <source>
        <dbReference type="ARBA" id="ARBA00023163"/>
    </source>
</evidence>
<dbReference type="SUPFAM" id="SSF48008">
    <property type="entry name" value="GntR ligand-binding domain-like"/>
    <property type="match status" value="1"/>
</dbReference>
<sequence length="239" mass="25850">MSPETRMDPAPSQTHQVYASLRAAILSLETSPGERLSERGLETAYGASRTPARAALMRLEAEGLVAREGRGWIVSPIDLGEVHAISEMRAAVESAAVRYAVERAAPADVAALRALLEADEGPGRDSEARVVRAGTNFHAELTRLSGNAVMTQTVQDALTRLERTRWLEVRTPEARQAAWDDHLAIVDAIARRDADAAAALVERHIHGTNERLIEALTAERRRFRGSGLAIVGDVPGRPG</sequence>
<dbReference type="SMART" id="SM00895">
    <property type="entry name" value="FCD"/>
    <property type="match status" value="1"/>
</dbReference>
<proteinExistence type="predicted"/>
<dbReference type="Gene3D" id="1.20.120.530">
    <property type="entry name" value="GntR ligand-binding domain-like"/>
    <property type="match status" value="1"/>
</dbReference>
<reference evidence="6" key="1">
    <citation type="journal article" date="2019" name="Int. J. Syst. Evol. Microbiol.">
        <title>The Global Catalogue of Microorganisms (GCM) 10K type strain sequencing project: providing services to taxonomists for standard genome sequencing and annotation.</title>
        <authorList>
            <consortium name="The Broad Institute Genomics Platform"/>
            <consortium name="The Broad Institute Genome Sequencing Center for Infectious Disease"/>
            <person name="Wu L."/>
            <person name="Ma J."/>
        </authorList>
    </citation>
    <scope>NUCLEOTIDE SEQUENCE [LARGE SCALE GENOMIC DNA]</scope>
    <source>
        <strain evidence="6">JCM 17442</strain>
    </source>
</reference>
<dbReference type="EMBL" id="BAABAU010000001">
    <property type="protein sequence ID" value="GAA4265281.1"/>
    <property type="molecule type" value="Genomic_DNA"/>
</dbReference>
<keyword evidence="6" id="KW-1185">Reference proteome</keyword>
<dbReference type="SMART" id="SM00345">
    <property type="entry name" value="HTH_GNTR"/>
    <property type="match status" value="1"/>
</dbReference>